<organism evidence="11 12">
    <name type="scientific">Candidatus Desulfosporosinus infrequens</name>
    <dbReference type="NCBI Taxonomy" id="2043169"/>
    <lineage>
        <taxon>Bacteria</taxon>
        <taxon>Bacillati</taxon>
        <taxon>Bacillota</taxon>
        <taxon>Clostridia</taxon>
        <taxon>Eubacteriales</taxon>
        <taxon>Desulfitobacteriaceae</taxon>
        <taxon>Desulfosporosinus</taxon>
    </lineage>
</organism>
<dbReference type="Proteomes" id="UP000238916">
    <property type="component" value="Unassembled WGS sequence"/>
</dbReference>
<dbReference type="OrthoDB" id="9807778at2"/>
<evidence type="ECO:0000256" key="8">
    <source>
        <dbReference type="ARBA" id="ARBA00038152"/>
    </source>
</evidence>
<keyword evidence="5 9" id="KW-0812">Transmembrane</keyword>
<dbReference type="GO" id="GO:0005886">
    <property type="term" value="C:plasma membrane"/>
    <property type="evidence" value="ECO:0007669"/>
    <property type="project" value="UniProtKB-SubCell"/>
</dbReference>
<name>A0A2U3JVU1_9FIRM</name>
<evidence type="ECO:0000256" key="2">
    <source>
        <dbReference type="ARBA" id="ARBA00022475"/>
    </source>
</evidence>
<dbReference type="FunFam" id="3.90.550.10:FF:000079">
    <property type="entry name" value="Probable glycosyl transferase"/>
    <property type="match status" value="1"/>
</dbReference>
<evidence type="ECO:0000256" key="7">
    <source>
        <dbReference type="ARBA" id="ARBA00023136"/>
    </source>
</evidence>
<evidence type="ECO:0000256" key="5">
    <source>
        <dbReference type="ARBA" id="ARBA00022692"/>
    </source>
</evidence>
<dbReference type="GO" id="GO:0016757">
    <property type="term" value="F:glycosyltransferase activity"/>
    <property type="evidence" value="ECO:0007669"/>
    <property type="project" value="UniProtKB-KW"/>
</dbReference>
<keyword evidence="2" id="KW-1003">Cell membrane</keyword>
<dbReference type="PANTHER" id="PTHR48090">
    <property type="entry name" value="UNDECAPRENYL-PHOSPHATE 4-DEOXY-4-FORMAMIDO-L-ARABINOSE TRANSFERASE-RELATED"/>
    <property type="match status" value="1"/>
</dbReference>
<keyword evidence="7 9" id="KW-0472">Membrane</keyword>
<dbReference type="PANTHER" id="PTHR48090:SF1">
    <property type="entry name" value="PROPHAGE BACTOPRENOL GLUCOSYL TRANSFERASE HOMOLOG"/>
    <property type="match status" value="1"/>
</dbReference>
<evidence type="ECO:0000256" key="6">
    <source>
        <dbReference type="ARBA" id="ARBA00022989"/>
    </source>
</evidence>
<evidence type="ECO:0000256" key="3">
    <source>
        <dbReference type="ARBA" id="ARBA00022676"/>
    </source>
</evidence>
<comment type="subcellular location">
    <subcellularLocation>
        <location evidence="1">Cell membrane</location>
        <topology evidence="1">Multi-pass membrane protein</topology>
    </subcellularLocation>
</comment>
<evidence type="ECO:0000256" key="9">
    <source>
        <dbReference type="SAM" id="Phobius"/>
    </source>
</evidence>
<dbReference type="SUPFAM" id="SSF53448">
    <property type="entry name" value="Nucleotide-diphospho-sugar transferases"/>
    <property type="match status" value="1"/>
</dbReference>
<comment type="similarity">
    <text evidence="8">Belongs to the glycosyltransferase 2 family. GtrB subfamily.</text>
</comment>
<feature type="transmembrane region" description="Helical" evidence="9">
    <location>
        <begin position="269"/>
        <end position="290"/>
    </location>
</feature>
<keyword evidence="6 9" id="KW-1133">Transmembrane helix</keyword>
<gene>
    <name evidence="11" type="primary">ykcC</name>
    <name evidence="11" type="ORF">SBF1_1010030</name>
</gene>
<dbReference type="EMBL" id="OMOF01000004">
    <property type="protein sequence ID" value="SPF31543.1"/>
    <property type="molecule type" value="Genomic_DNA"/>
</dbReference>
<evidence type="ECO:0000256" key="4">
    <source>
        <dbReference type="ARBA" id="ARBA00022679"/>
    </source>
</evidence>
<dbReference type="Gene3D" id="3.90.550.10">
    <property type="entry name" value="Spore Coat Polysaccharide Biosynthesis Protein SpsA, Chain A"/>
    <property type="match status" value="1"/>
</dbReference>
<protein>
    <submittedName>
        <fullName evidence="11">Uncharacterized glycosyltransferase YkcC</fullName>
        <ecNumber evidence="11">2.4.-.-</ecNumber>
    </submittedName>
</protein>
<dbReference type="Pfam" id="PF00535">
    <property type="entry name" value="Glycos_transf_2"/>
    <property type="match status" value="1"/>
</dbReference>
<reference evidence="12" key="1">
    <citation type="submission" date="2018-02" db="EMBL/GenBank/DDBJ databases">
        <authorList>
            <person name="Hausmann B."/>
        </authorList>
    </citation>
    <scope>NUCLEOTIDE SEQUENCE [LARGE SCALE GENOMIC DNA]</scope>
    <source>
        <strain evidence="12">Peat soil MAG SbF1</strain>
    </source>
</reference>
<dbReference type="InterPro" id="IPR029044">
    <property type="entry name" value="Nucleotide-diphossugar_trans"/>
</dbReference>
<proteinExistence type="inferred from homology"/>
<sequence length="322" mass="36762">MNADIRYSIVIPVYNEEAVINQTYQRLKQVMDLTGDPYELIFVNDGSCDHTAAMIKNYRDQDDAVKLLTFSRNFGHQIAITAGMDYALGAAVVVIDADLQDPPELILAMIEKWKDGFDVVYAKRTKRKGETFFKKLTARLFYRILSASTDLDIPTDTGDFRLLDRRVCEELKRLPEKNRYVRGLVSWVGFRQTAIEYERDERLAGETKYPLRKMIKLSMDGITSFSYKPIKMATYAGSVIITSGLTYLAVMLLLKVFSKSVIAGWNLVMAMQLVLTGLVLTMMGIIGEYIGRIYDEARDRPLYIVSECCGMMKKERKVKRVV</sequence>
<evidence type="ECO:0000313" key="12">
    <source>
        <dbReference type="Proteomes" id="UP000238916"/>
    </source>
</evidence>
<accession>A0A2U3JVU1</accession>
<dbReference type="EC" id="2.4.-.-" evidence="11"/>
<evidence type="ECO:0000313" key="11">
    <source>
        <dbReference type="EMBL" id="SPF31543.1"/>
    </source>
</evidence>
<dbReference type="CDD" id="cd04187">
    <property type="entry name" value="DPM1_like_bac"/>
    <property type="match status" value="1"/>
</dbReference>
<dbReference type="InterPro" id="IPR001173">
    <property type="entry name" value="Glyco_trans_2-like"/>
</dbReference>
<feature type="domain" description="Glycosyltransferase 2-like" evidence="10">
    <location>
        <begin position="8"/>
        <end position="171"/>
    </location>
</feature>
<feature type="transmembrane region" description="Helical" evidence="9">
    <location>
        <begin position="235"/>
        <end position="257"/>
    </location>
</feature>
<dbReference type="AlphaFoldDB" id="A0A2U3JVU1"/>
<evidence type="ECO:0000259" key="10">
    <source>
        <dbReference type="Pfam" id="PF00535"/>
    </source>
</evidence>
<keyword evidence="3 11" id="KW-0328">Glycosyltransferase</keyword>
<keyword evidence="4 11" id="KW-0808">Transferase</keyword>
<evidence type="ECO:0000256" key="1">
    <source>
        <dbReference type="ARBA" id="ARBA00004651"/>
    </source>
</evidence>
<dbReference type="InterPro" id="IPR050256">
    <property type="entry name" value="Glycosyltransferase_2"/>
</dbReference>